<accession>I0K5B9</accession>
<keyword evidence="1" id="KW-1133">Transmembrane helix</keyword>
<evidence type="ECO:0000313" key="2">
    <source>
        <dbReference type="EMBL" id="CCG99322.1"/>
    </source>
</evidence>
<dbReference type="OrthoDB" id="951650at2"/>
<protein>
    <submittedName>
        <fullName evidence="2">Uncharacterized protein</fullName>
    </submittedName>
</protein>
<dbReference type="Proteomes" id="UP000011058">
    <property type="component" value="Chromosome"/>
</dbReference>
<dbReference type="RefSeq" id="WP_015330421.1">
    <property type="nucleotide sequence ID" value="NC_020054.1"/>
</dbReference>
<organism evidence="2 3">
    <name type="scientific">Fibrella aestuarina BUZ 2</name>
    <dbReference type="NCBI Taxonomy" id="1166018"/>
    <lineage>
        <taxon>Bacteria</taxon>
        <taxon>Pseudomonadati</taxon>
        <taxon>Bacteroidota</taxon>
        <taxon>Cytophagia</taxon>
        <taxon>Cytophagales</taxon>
        <taxon>Spirosomataceae</taxon>
        <taxon>Fibrella</taxon>
    </lineage>
</organism>
<dbReference type="EMBL" id="HE796683">
    <property type="protein sequence ID" value="CCG99322.1"/>
    <property type="molecule type" value="Genomic_DNA"/>
</dbReference>
<dbReference type="HOGENOM" id="CLU_1509673_0_0_10"/>
<dbReference type="KEGG" id="fae:FAES_1312"/>
<sequence length="171" mass="19517">MKSLTSPQLAQLRTHLQRSGATPRQTSVLLPLLAQEVEHYMWIGLPFESALHKVQLEADHNPVTYLRHKHQDALVMTDEDLDQMTLDDIVFADRNQAYGAYDLRRAYNRALINAFVMSIGIVLLVLSAMNAWQRGEWVYVSWGGLAWVAGILLVAFAGFRFYVENLSQRED</sequence>
<keyword evidence="1" id="KW-0472">Membrane</keyword>
<feature type="transmembrane region" description="Helical" evidence="1">
    <location>
        <begin position="144"/>
        <end position="163"/>
    </location>
</feature>
<dbReference type="STRING" id="1166018.FAES_1312"/>
<gene>
    <name evidence="2" type="ORF">FAES_1312</name>
</gene>
<evidence type="ECO:0000256" key="1">
    <source>
        <dbReference type="SAM" id="Phobius"/>
    </source>
</evidence>
<evidence type="ECO:0000313" key="3">
    <source>
        <dbReference type="Proteomes" id="UP000011058"/>
    </source>
</evidence>
<proteinExistence type="predicted"/>
<feature type="transmembrane region" description="Helical" evidence="1">
    <location>
        <begin position="110"/>
        <end position="132"/>
    </location>
</feature>
<keyword evidence="1" id="KW-0812">Transmembrane</keyword>
<name>I0K5B9_9BACT</name>
<dbReference type="PATRIC" id="fig|1166018.3.peg.3041"/>
<dbReference type="eggNOG" id="COG0810">
    <property type="taxonomic scope" value="Bacteria"/>
</dbReference>
<dbReference type="AlphaFoldDB" id="I0K5B9"/>
<keyword evidence="3" id="KW-1185">Reference proteome</keyword>
<reference evidence="2 3" key="1">
    <citation type="journal article" date="2012" name="J. Bacteriol.">
        <title>Genome Sequence of Fibrella aestuarina BUZ 2T, a Filamentous Marine Bacterium.</title>
        <authorList>
            <person name="Filippini M."/>
            <person name="Qi W."/>
            <person name="Blom J."/>
            <person name="Goesmann A."/>
            <person name="Smits T.H."/>
            <person name="Bagheri H.C."/>
        </authorList>
    </citation>
    <scope>NUCLEOTIDE SEQUENCE [LARGE SCALE GENOMIC DNA]</scope>
    <source>
        <strain evidence="3">BUZ 2T</strain>
    </source>
</reference>